<dbReference type="InterPro" id="IPR005645">
    <property type="entry name" value="FSH-like_dom"/>
</dbReference>
<dbReference type="Pfam" id="PF03959">
    <property type="entry name" value="FSH1"/>
    <property type="match status" value="1"/>
</dbReference>
<dbReference type="EMBL" id="JAKKPZ010000002">
    <property type="protein sequence ID" value="KAI1725621.1"/>
    <property type="molecule type" value="Genomic_DNA"/>
</dbReference>
<accession>A0AAD4NFV5</accession>
<keyword evidence="2 4" id="KW-0378">Hydrolase</keyword>
<comment type="similarity">
    <text evidence="1">Belongs to the LovG family.</text>
</comment>
<evidence type="ECO:0000259" key="3">
    <source>
        <dbReference type="Pfam" id="PF03959"/>
    </source>
</evidence>
<sequence>MHQSSDKKKLRVLCLHGYRQNENMFREKTGGLRKAMKSRMEFGNHSTLIGALTLIRKIPFVEFLSATLTPIVDGTNGVDQTADQGPRAWWFSTTAKTFSSRDVTDIAVGFDETVEYLLSFIREKASITFY</sequence>
<dbReference type="GO" id="GO:0032526">
    <property type="term" value="P:response to retinoic acid"/>
    <property type="evidence" value="ECO:0007669"/>
    <property type="project" value="TreeGrafter"/>
</dbReference>
<dbReference type="PANTHER" id="PTHR48070">
    <property type="entry name" value="ESTERASE OVCA2"/>
    <property type="match status" value="1"/>
</dbReference>
<dbReference type="InterPro" id="IPR029058">
    <property type="entry name" value="AB_hydrolase_fold"/>
</dbReference>
<dbReference type="GO" id="GO:0005737">
    <property type="term" value="C:cytoplasm"/>
    <property type="evidence" value="ECO:0007669"/>
    <property type="project" value="TreeGrafter"/>
</dbReference>
<dbReference type="AlphaFoldDB" id="A0AAD4NFV5"/>
<protein>
    <submittedName>
        <fullName evidence="4">Serine hydrolase (FSH1) domain-containing protein</fullName>
    </submittedName>
</protein>
<organism evidence="4 5">
    <name type="scientific">Ditylenchus destructor</name>
    <dbReference type="NCBI Taxonomy" id="166010"/>
    <lineage>
        <taxon>Eukaryota</taxon>
        <taxon>Metazoa</taxon>
        <taxon>Ecdysozoa</taxon>
        <taxon>Nematoda</taxon>
        <taxon>Chromadorea</taxon>
        <taxon>Rhabditida</taxon>
        <taxon>Tylenchina</taxon>
        <taxon>Tylenchomorpha</taxon>
        <taxon>Sphaerularioidea</taxon>
        <taxon>Anguinidae</taxon>
        <taxon>Anguininae</taxon>
        <taxon>Ditylenchus</taxon>
    </lineage>
</organism>
<name>A0AAD4NFV5_9BILA</name>
<evidence type="ECO:0000256" key="2">
    <source>
        <dbReference type="ARBA" id="ARBA00022801"/>
    </source>
</evidence>
<proteinExistence type="inferred from homology"/>
<dbReference type="PANTHER" id="PTHR48070:SF6">
    <property type="entry name" value="ESTERASE OVCA2"/>
    <property type="match status" value="1"/>
</dbReference>
<dbReference type="Gene3D" id="3.40.50.1820">
    <property type="entry name" value="alpha/beta hydrolase"/>
    <property type="match status" value="1"/>
</dbReference>
<dbReference type="Proteomes" id="UP001201812">
    <property type="component" value="Unassembled WGS sequence"/>
</dbReference>
<evidence type="ECO:0000256" key="1">
    <source>
        <dbReference type="ARBA" id="ARBA00005863"/>
    </source>
</evidence>
<reference evidence="4" key="1">
    <citation type="submission" date="2022-01" db="EMBL/GenBank/DDBJ databases">
        <title>Genome Sequence Resource for Two Populations of Ditylenchus destructor, the Migratory Endoparasitic Phytonematode.</title>
        <authorList>
            <person name="Zhang H."/>
            <person name="Lin R."/>
            <person name="Xie B."/>
        </authorList>
    </citation>
    <scope>NUCLEOTIDE SEQUENCE</scope>
    <source>
        <strain evidence="4">BazhouSP</strain>
    </source>
</reference>
<gene>
    <name evidence="4" type="ORF">DdX_02288</name>
</gene>
<comment type="caution">
    <text evidence="4">The sequence shown here is derived from an EMBL/GenBank/DDBJ whole genome shotgun (WGS) entry which is preliminary data.</text>
</comment>
<keyword evidence="5" id="KW-1185">Reference proteome</keyword>
<feature type="domain" description="Serine hydrolase" evidence="3">
    <location>
        <begin position="8"/>
        <end position="125"/>
    </location>
</feature>
<dbReference type="InterPro" id="IPR050593">
    <property type="entry name" value="LovG"/>
</dbReference>
<evidence type="ECO:0000313" key="4">
    <source>
        <dbReference type="EMBL" id="KAI1725621.1"/>
    </source>
</evidence>
<dbReference type="GO" id="GO:0016787">
    <property type="term" value="F:hydrolase activity"/>
    <property type="evidence" value="ECO:0007669"/>
    <property type="project" value="UniProtKB-KW"/>
</dbReference>
<dbReference type="GO" id="GO:0005634">
    <property type="term" value="C:nucleus"/>
    <property type="evidence" value="ECO:0007669"/>
    <property type="project" value="TreeGrafter"/>
</dbReference>
<evidence type="ECO:0000313" key="5">
    <source>
        <dbReference type="Proteomes" id="UP001201812"/>
    </source>
</evidence>